<dbReference type="EMBL" id="JARAOO010000004">
    <property type="protein sequence ID" value="KAJ7973074.1"/>
    <property type="molecule type" value="Genomic_DNA"/>
</dbReference>
<dbReference type="NCBIfam" id="TIGR00756">
    <property type="entry name" value="PPR"/>
    <property type="match status" value="2"/>
</dbReference>
<evidence type="ECO:0000313" key="5">
    <source>
        <dbReference type="Proteomes" id="UP001163823"/>
    </source>
</evidence>
<reference evidence="4" key="1">
    <citation type="journal article" date="2023" name="Science">
        <title>Elucidation of the pathway for biosynthesis of saponin adjuvants from the soapbark tree.</title>
        <authorList>
            <person name="Reed J."/>
            <person name="Orme A."/>
            <person name="El-Demerdash A."/>
            <person name="Owen C."/>
            <person name="Martin L.B.B."/>
            <person name="Misra R.C."/>
            <person name="Kikuchi S."/>
            <person name="Rejzek M."/>
            <person name="Martin A.C."/>
            <person name="Harkess A."/>
            <person name="Leebens-Mack J."/>
            <person name="Louveau T."/>
            <person name="Stephenson M.J."/>
            <person name="Osbourn A."/>
        </authorList>
    </citation>
    <scope>NUCLEOTIDE SEQUENCE</scope>
    <source>
        <strain evidence="4">S10</strain>
    </source>
</reference>
<evidence type="ECO:0000313" key="4">
    <source>
        <dbReference type="EMBL" id="KAJ7973074.1"/>
    </source>
</evidence>
<feature type="repeat" description="PPR" evidence="3">
    <location>
        <begin position="74"/>
        <end position="108"/>
    </location>
</feature>
<name>A0AAD7VEV9_QUISA</name>
<keyword evidence="2" id="KW-0677">Repeat</keyword>
<protein>
    <submittedName>
        <fullName evidence="4">Pentatricopeptide repeat-containing protein</fullName>
    </submittedName>
</protein>
<evidence type="ECO:0000256" key="1">
    <source>
        <dbReference type="ARBA" id="ARBA00007626"/>
    </source>
</evidence>
<gene>
    <name evidence="4" type="ORF">O6P43_010872</name>
</gene>
<dbReference type="Pfam" id="PF13041">
    <property type="entry name" value="PPR_2"/>
    <property type="match status" value="1"/>
</dbReference>
<dbReference type="Pfam" id="PF01535">
    <property type="entry name" value="PPR"/>
    <property type="match status" value="1"/>
</dbReference>
<dbReference type="GO" id="GO:0003729">
    <property type="term" value="F:mRNA binding"/>
    <property type="evidence" value="ECO:0007669"/>
    <property type="project" value="UniProtKB-ARBA"/>
</dbReference>
<dbReference type="InterPro" id="IPR002885">
    <property type="entry name" value="PPR_rpt"/>
</dbReference>
<dbReference type="GO" id="GO:0005739">
    <property type="term" value="C:mitochondrion"/>
    <property type="evidence" value="ECO:0007669"/>
    <property type="project" value="TreeGrafter"/>
</dbReference>
<dbReference type="KEGG" id="qsa:O6P43_010872"/>
<dbReference type="AlphaFoldDB" id="A0AAD7VEV9"/>
<keyword evidence="5" id="KW-1185">Reference proteome</keyword>
<comment type="caution">
    <text evidence="4">The sequence shown here is derived from an EMBL/GenBank/DDBJ whole genome shotgun (WGS) entry which is preliminary data.</text>
</comment>
<dbReference type="Gene3D" id="1.25.40.10">
    <property type="entry name" value="Tetratricopeptide repeat domain"/>
    <property type="match status" value="1"/>
</dbReference>
<sequence>MKKINYSSAEFALWIDLISKTKGVAAAENYFNHLPPSSKNQMPYGALFNCYCKEIMSDKAFALFKKIKELNYLSPLAFNNLMSLYMRMSQPERVPSLVDEMKQRNIPLSNVTCSIWMNSYASLNDIECVERVYEEINKEDNDKVELALNHLDAAVSEVKDDEWCPYQKNAFFGYFEMQRMLMVRKSFSAF</sequence>
<dbReference type="Proteomes" id="UP001163823">
    <property type="component" value="Chromosome 4"/>
</dbReference>
<dbReference type="PROSITE" id="PS51375">
    <property type="entry name" value="PPR"/>
    <property type="match status" value="1"/>
</dbReference>
<comment type="similarity">
    <text evidence="1">Belongs to the PPR family. P subfamily.</text>
</comment>
<dbReference type="PANTHER" id="PTHR45717:SF8">
    <property type="entry name" value="OS01G0301000 PROTEIN"/>
    <property type="match status" value="1"/>
</dbReference>
<evidence type="ECO:0000256" key="2">
    <source>
        <dbReference type="ARBA" id="ARBA00022737"/>
    </source>
</evidence>
<dbReference type="InterPro" id="IPR011990">
    <property type="entry name" value="TPR-like_helical_dom_sf"/>
</dbReference>
<evidence type="ECO:0000256" key="3">
    <source>
        <dbReference type="PROSITE-ProRule" id="PRU00708"/>
    </source>
</evidence>
<dbReference type="PANTHER" id="PTHR45717">
    <property type="entry name" value="OS12G0527900 PROTEIN"/>
    <property type="match status" value="1"/>
</dbReference>
<organism evidence="4 5">
    <name type="scientific">Quillaja saponaria</name>
    <name type="common">Soap bark tree</name>
    <dbReference type="NCBI Taxonomy" id="32244"/>
    <lineage>
        <taxon>Eukaryota</taxon>
        <taxon>Viridiplantae</taxon>
        <taxon>Streptophyta</taxon>
        <taxon>Embryophyta</taxon>
        <taxon>Tracheophyta</taxon>
        <taxon>Spermatophyta</taxon>
        <taxon>Magnoliopsida</taxon>
        <taxon>eudicotyledons</taxon>
        <taxon>Gunneridae</taxon>
        <taxon>Pentapetalae</taxon>
        <taxon>rosids</taxon>
        <taxon>fabids</taxon>
        <taxon>Fabales</taxon>
        <taxon>Quillajaceae</taxon>
        <taxon>Quillaja</taxon>
    </lineage>
</organism>
<proteinExistence type="inferred from homology"/>
<accession>A0AAD7VEV9</accession>